<evidence type="ECO:0000256" key="5">
    <source>
        <dbReference type="ARBA" id="ARBA00022454"/>
    </source>
</evidence>
<feature type="domain" description="Telomeric single stranded DNA binding POT1/Cdc13" evidence="10">
    <location>
        <begin position="9"/>
        <end position="138"/>
    </location>
</feature>
<evidence type="ECO:0000256" key="4">
    <source>
        <dbReference type="ARBA" id="ARBA00015253"/>
    </source>
</evidence>
<dbReference type="Gene3D" id="2.40.50.140">
    <property type="entry name" value="Nucleic acid-binding proteins"/>
    <property type="match status" value="2"/>
</dbReference>
<keyword evidence="12" id="KW-1185">Reference proteome</keyword>
<feature type="region of interest" description="Disordered" evidence="9">
    <location>
        <begin position="366"/>
        <end position="396"/>
    </location>
</feature>
<keyword evidence="8" id="KW-0539">Nucleus</keyword>
<evidence type="ECO:0000256" key="3">
    <source>
        <dbReference type="ARBA" id="ARBA00008442"/>
    </source>
</evidence>
<accession>A0A139H512</accession>
<evidence type="ECO:0000256" key="1">
    <source>
        <dbReference type="ARBA" id="ARBA00004123"/>
    </source>
</evidence>
<dbReference type="GO" id="GO:0010521">
    <property type="term" value="F:telomerase inhibitor activity"/>
    <property type="evidence" value="ECO:0007669"/>
    <property type="project" value="TreeGrafter"/>
</dbReference>
<dbReference type="Pfam" id="PF16686">
    <property type="entry name" value="POT1PC"/>
    <property type="match status" value="1"/>
</dbReference>
<gene>
    <name evidence="11" type="ORF">AC578_7355</name>
</gene>
<comment type="caution">
    <text evidence="11">The sequence shown here is derived from an EMBL/GenBank/DDBJ whole genome shotgun (WGS) entry which is preliminary data.</text>
</comment>
<dbReference type="InterPro" id="IPR032042">
    <property type="entry name" value="POT1PC"/>
</dbReference>
<dbReference type="GO" id="GO:0016233">
    <property type="term" value="P:telomere capping"/>
    <property type="evidence" value="ECO:0007669"/>
    <property type="project" value="TreeGrafter"/>
</dbReference>
<keyword evidence="7" id="KW-0238">DNA-binding</keyword>
<proteinExistence type="inferred from homology"/>
<protein>
    <recommendedName>
        <fullName evidence="4">Protection of telomeres protein 1</fullName>
    </recommendedName>
</protein>
<dbReference type="STRING" id="321146.A0A139H512"/>
<evidence type="ECO:0000313" key="11">
    <source>
        <dbReference type="EMBL" id="KXS97459.1"/>
    </source>
</evidence>
<dbReference type="OrthoDB" id="2186770at2759"/>
<dbReference type="InterPro" id="IPR011564">
    <property type="entry name" value="Telomer_end-bd_POT1/Cdc13"/>
</dbReference>
<comment type="similarity">
    <text evidence="3">Belongs to the telombin family.</text>
</comment>
<evidence type="ECO:0000256" key="8">
    <source>
        <dbReference type="ARBA" id="ARBA00023242"/>
    </source>
</evidence>
<reference evidence="11 12" key="1">
    <citation type="submission" date="2015-07" db="EMBL/GenBank/DDBJ databases">
        <title>Comparative genomics of the Sigatoka disease complex on banana suggests a link between parallel evolutionary changes in Pseudocercospora fijiensis and Pseudocercospora eumusae and increased virulence on the banana host.</title>
        <authorList>
            <person name="Chang T.-C."/>
            <person name="Salvucci A."/>
            <person name="Crous P.W."/>
            <person name="Stergiopoulos I."/>
        </authorList>
    </citation>
    <scope>NUCLEOTIDE SEQUENCE [LARGE SCALE GENOMIC DNA]</scope>
    <source>
        <strain evidence="11 12">CBS 114824</strain>
    </source>
</reference>
<comment type="subcellular location">
    <subcellularLocation>
        <location evidence="2">Chromosome</location>
        <location evidence="2">Telomere</location>
    </subcellularLocation>
    <subcellularLocation>
        <location evidence="1">Nucleus</location>
    </subcellularLocation>
</comment>
<organism evidence="11 12">
    <name type="scientific">Pseudocercospora eumusae</name>
    <dbReference type="NCBI Taxonomy" id="321146"/>
    <lineage>
        <taxon>Eukaryota</taxon>
        <taxon>Fungi</taxon>
        <taxon>Dikarya</taxon>
        <taxon>Ascomycota</taxon>
        <taxon>Pezizomycotina</taxon>
        <taxon>Dothideomycetes</taxon>
        <taxon>Dothideomycetidae</taxon>
        <taxon>Mycosphaerellales</taxon>
        <taxon>Mycosphaerellaceae</taxon>
        <taxon>Pseudocercospora</taxon>
    </lineage>
</organism>
<keyword evidence="5" id="KW-0158">Chromosome</keyword>
<keyword evidence="6" id="KW-0779">Telomere</keyword>
<evidence type="ECO:0000256" key="7">
    <source>
        <dbReference type="ARBA" id="ARBA00023125"/>
    </source>
</evidence>
<dbReference type="GO" id="GO:0098505">
    <property type="term" value="F:G-rich strand telomeric DNA binding"/>
    <property type="evidence" value="ECO:0007669"/>
    <property type="project" value="TreeGrafter"/>
</dbReference>
<evidence type="ECO:0000256" key="9">
    <source>
        <dbReference type="SAM" id="MobiDB-lite"/>
    </source>
</evidence>
<dbReference type="GO" id="GO:0000783">
    <property type="term" value="C:nuclear telomere cap complex"/>
    <property type="evidence" value="ECO:0007669"/>
    <property type="project" value="TreeGrafter"/>
</dbReference>
<dbReference type="Proteomes" id="UP000070133">
    <property type="component" value="Unassembled WGS sequence"/>
</dbReference>
<dbReference type="InterPro" id="IPR012340">
    <property type="entry name" value="NA-bd_OB-fold"/>
</dbReference>
<dbReference type="SUPFAM" id="SSF50249">
    <property type="entry name" value="Nucleic acid-binding proteins"/>
    <property type="match status" value="2"/>
</dbReference>
<dbReference type="SMART" id="SM00976">
    <property type="entry name" value="Telo_bind"/>
    <property type="match status" value="1"/>
</dbReference>
<dbReference type="EMBL" id="LFZN01000142">
    <property type="protein sequence ID" value="KXS97459.1"/>
    <property type="molecule type" value="Genomic_DNA"/>
</dbReference>
<evidence type="ECO:0000256" key="6">
    <source>
        <dbReference type="ARBA" id="ARBA00022895"/>
    </source>
</evidence>
<dbReference type="AlphaFoldDB" id="A0A139H512"/>
<dbReference type="Pfam" id="PF02765">
    <property type="entry name" value="POT1"/>
    <property type="match status" value="1"/>
</dbReference>
<dbReference type="InterPro" id="IPR028389">
    <property type="entry name" value="POT1"/>
</dbReference>
<feature type="region of interest" description="Disordered" evidence="9">
    <location>
        <begin position="171"/>
        <end position="192"/>
    </location>
</feature>
<name>A0A139H512_9PEZI</name>
<dbReference type="GO" id="GO:0032210">
    <property type="term" value="P:regulation of telomere maintenance via telomerase"/>
    <property type="evidence" value="ECO:0007669"/>
    <property type="project" value="TreeGrafter"/>
</dbReference>
<evidence type="ECO:0000259" key="10">
    <source>
        <dbReference type="SMART" id="SM00976"/>
    </source>
</evidence>
<dbReference type="PANTHER" id="PTHR14513:SF0">
    <property type="entry name" value="PROTECTION OF TELOMERES PROTEIN 1"/>
    <property type="match status" value="1"/>
</dbReference>
<sequence>MTMDLPSGFVDLATAYRSAEGTLVSIIGAVVDLMEPTRTRGTSYMFSFKLLDERLSRAIEGSQGLTCRFFMNDLDSMPKVRRVGDMVLLRNVKVTARDVKMVISHHQTETTVFPAENIPTKVFSLTYKTDKGLIPRLGIPRHIEKFNLAEQEYVIHVNEAMRTFVELASEKSGSGNRTLEEPEDGPAAKRQKIDLVPKNPKLKAIKDLRGGEKAWADVYAIVIKAFGTANGCDLYVTDYTENQAVRRYPYPEEELDSIRDGDVYGYNGPKKKAWSGPWGYHVYKVNLKGPHARFADANLSEGDVVLLKNVKMRVTQENSFLEGDMWPDDKYPEKIQIQKLNNLAIPEVQEMMARKEKYWKKRNARMAQQEATKVNMSKKERKRQKRQEKRAAKMAENGVSGTDYAALATRPRFNPAKTNPSVQCAHEDVNLTRVKDILDSANARHTNEAPDGSTYTLPFINARYRARVRVVDYEPKVLEDFVVSSELIDESSPHKADWAIQSPTYEWFFSLLLEDAITPSGDPNDAESQRIWVHVQHDSAQWLFGSSFDDPDDLRHSPKLLARVREKMFILWGNLEETGGVGQVRNIPFECCIQEYGVELDDHDKTSDESKGWKRMHSLFGVTIR</sequence>
<feature type="compositionally biased region" description="Basic residues" evidence="9">
    <location>
        <begin position="379"/>
        <end position="388"/>
    </location>
</feature>
<evidence type="ECO:0000256" key="2">
    <source>
        <dbReference type="ARBA" id="ARBA00004574"/>
    </source>
</evidence>
<dbReference type="PANTHER" id="PTHR14513">
    <property type="entry name" value="PROTECTION OF TELOMERES 1"/>
    <property type="match status" value="1"/>
</dbReference>
<evidence type="ECO:0000313" key="12">
    <source>
        <dbReference type="Proteomes" id="UP000070133"/>
    </source>
</evidence>